<protein>
    <submittedName>
        <fullName evidence="1">Uncharacterized protein</fullName>
    </submittedName>
</protein>
<evidence type="ECO:0000313" key="2">
    <source>
        <dbReference type="Proteomes" id="UP000179266"/>
    </source>
</evidence>
<accession>A0A1F7RX15</accession>
<name>A0A1F7RX15_9BACT</name>
<comment type="caution">
    <text evidence="1">The sequence shown here is derived from an EMBL/GenBank/DDBJ whole genome shotgun (WGS) entry which is preliminary data.</text>
</comment>
<gene>
    <name evidence="1" type="ORF">A2161_09560</name>
</gene>
<organism evidence="1 2">
    <name type="scientific">Candidatus Schekmanbacteria bacterium RBG_13_48_7</name>
    <dbReference type="NCBI Taxonomy" id="1817878"/>
    <lineage>
        <taxon>Bacteria</taxon>
        <taxon>Candidatus Schekmaniibacteriota</taxon>
    </lineage>
</organism>
<dbReference type="EMBL" id="MGDD01000146">
    <property type="protein sequence ID" value="OGL46099.1"/>
    <property type="molecule type" value="Genomic_DNA"/>
</dbReference>
<sequence>MVISGVNYICNKQEIDVIIGTFCIHNHFSLFNDERDFEPSEIFLKQKLPKSYNSIQRMQ</sequence>
<dbReference type="AlphaFoldDB" id="A0A1F7RX15"/>
<dbReference type="Proteomes" id="UP000179266">
    <property type="component" value="Unassembled WGS sequence"/>
</dbReference>
<reference evidence="1 2" key="1">
    <citation type="journal article" date="2016" name="Nat. Commun.">
        <title>Thousands of microbial genomes shed light on interconnected biogeochemical processes in an aquifer system.</title>
        <authorList>
            <person name="Anantharaman K."/>
            <person name="Brown C.T."/>
            <person name="Hug L.A."/>
            <person name="Sharon I."/>
            <person name="Castelle C.J."/>
            <person name="Probst A.J."/>
            <person name="Thomas B.C."/>
            <person name="Singh A."/>
            <person name="Wilkins M.J."/>
            <person name="Karaoz U."/>
            <person name="Brodie E.L."/>
            <person name="Williams K.H."/>
            <person name="Hubbard S.S."/>
            <person name="Banfield J.F."/>
        </authorList>
    </citation>
    <scope>NUCLEOTIDE SEQUENCE [LARGE SCALE GENOMIC DNA]</scope>
</reference>
<evidence type="ECO:0000313" key="1">
    <source>
        <dbReference type="EMBL" id="OGL46099.1"/>
    </source>
</evidence>
<proteinExistence type="predicted"/>